<organism evidence="9 10">
    <name type="scientific">Pseudomonas inefficax</name>
    <dbReference type="NCBI Taxonomy" id="2078786"/>
    <lineage>
        <taxon>Bacteria</taxon>
        <taxon>Pseudomonadati</taxon>
        <taxon>Pseudomonadota</taxon>
        <taxon>Gammaproteobacteria</taxon>
        <taxon>Pseudomonadales</taxon>
        <taxon>Pseudomonadaceae</taxon>
        <taxon>Pseudomonas</taxon>
    </lineage>
</organism>
<dbReference type="InterPro" id="IPR039426">
    <property type="entry name" value="TonB-dep_rcpt-like"/>
</dbReference>
<dbReference type="Proteomes" id="UP000294335">
    <property type="component" value="Unassembled WGS sequence"/>
</dbReference>
<keyword evidence="4" id="KW-0812">Transmembrane</keyword>
<proteinExistence type="predicted"/>
<evidence type="ECO:0000313" key="9">
    <source>
        <dbReference type="EMBL" id="SPO60238.1"/>
    </source>
</evidence>
<dbReference type="GO" id="GO:0009279">
    <property type="term" value="C:cell outer membrane"/>
    <property type="evidence" value="ECO:0007669"/>
    <property type="project" value="UniProtKB-SubCell"/>
</dbReference>
<feature type="domain" description="TonB-dependent receptor-like beta-barrel" evidence="8">
    <location>
        <begin position="17"/>
        <end position="323"/>
    </location>
</feature>
<evidence type="ECO:0000256" key="2">
    <source>
        <dbReference type="ARBA" id="ARBA00022448"/>
    </source>
</evidence>
<evidence type="ECO:0000256" key="3">
    <source>
        <dbReference type="ARBA" id="ARBA00022452"/>
    </source>
</evidence>
<gene>
    <name evidence="9" type="ORF">JV551A3_V1_2062</name>
</gene>
<evidence type="ECO:0000313" key="10">
    <source>
        <dbReference type="Proteomes" id="UP000294335"/>
    </source>
</evidence>
<feature type="non-terminal residue" evidence="9">
    <location>
        <position position="332"/>
    </location>
</feature>
<dbReference type="EMBL" id="OPYN01000077">
    <property type="protein sequence ID" value="SPO60238.1"/>
    <property type="molecule type" value="Genomic_DNA"/>
</dbReference>
<keyword evidence="5" id="KW-0798">TonB box</keyword>
<keyword evidence="10" id="KW-1185">Reference proteome</keyword>
<reference evidence="9 10" key="1">
    <citation type="submission" date="2018-02" db="EMBL/GenBank/DDBJ databases">
        <authorList>
            <person name="Dubost A."/>
        </authorList>
    </citation>
    <scope>NUCLEOTIDE SEQUENCE [LARGE SCALE GENOMIC DNA]</scope>
    <source>
        <strain evidence="10">JV551A3</strain>
    </source>
</reference>
<dbReference type="AlphaFoldDB" id="A0AAQ1P7W7"/>
<dbReference type="PANTHER" id="PTHR32552">
    <property type="entry name" value="FERRICHROME IRON RECEPTOR-RELATED"/>
    <property type="match status" value="1"/>
</dbReference>
<keyword evidence="6" id="KW-0472">Membrane</keyword>
<protein>
    <submittedName>
        <fullName evidence="9">TonB-dependent siderophore receptor</fullName>
    </submittedName>
</protein>
<evidence type="ECO:0000256" key="4">
    <source>
        <dbReference type="ARBA" id="ARBA00022692"/>
    </source>
</evidence>
<evidence type="ECO:0000256" key="7">
    <source>
        <dbReference type="ARBA" id="ARBA00023237"/>
    </source>
</evidence>
<sequence length="332" mass="37138">MPGYQLLGGSEVPHGIDPDDRLAYQHWAKPVQNDSLNLGGRFEYRFNEAWTGALSASRSKVVIDDYSSFAWGSERGFQSHFSPEGDYDIYDFRSPDDTRRIDEIQAMLNGRFDIASTSHELTVGTSAQRRTVDQRTYYNELLEHGGNIHTGSIAQPPSDRPIGSSERRLDSRQYGLFVSDRISLNEQWQTVLGAREVRLDEKTWDENGVAGRHTRQYELLPNAALIYKPQPDTTLYVSYSKGLAAGGTAPWFASNAAEILAPTTSHQLELGLKHDWQGLSFSAALFQIRQAYQYARPDGAGHFNYVQQGQQKNTGLELGASGWVTSNLQLQA</sequence>
<keyword evidence="7" id="KW-0998">Cell outer membrane</keyword>
<evidence type="ECO:0000256" key="5">
    <source>
        <dbReference type="ARBA" id="ARBA00023077"/>
    </source>
</evidence>
<keyword evidence="9" id="KW-0675">Receptor</keyword>
<dbReference type="InterPro" id="IPR000531">
    <property type="entry name" value="Beta-barrel_TonB"/>
</dbReference>
<keyword evidence="3" id="KW-1134">Transmembrane beta strand</keyword>
<accession>A0AAQ1P7W7</accession>
<evidence type="ECO:0000256" key="1">
    <source>
        <dbReference type="ARBA" id="ARBA00004571"/>
    </source>
</evidence>
<evidence type="ECO:0000259" key="8">
    <source>
        <dbReference type="Pfam" id="PF00593"/>
    </source>
</evidence>
<keyword evidence="2" id="KW-0813">Transport</keyword>
<dbReference type="Gene3D" id="2.40.170.20">
    <property type="entry name" value="TonB-dependent receptor, beta-barrel domain"/>
    <property type="match status" value="1"/>
</dbReference>
<dbReference type="InterPro" id="IPR036942">
    <property type="entry name" value="Beta-barrel_TonB_sf"/>
</dbReference>
<dbReference type="GO" id="GO:0015344">
    <property type="term" value="F:siderophore uptake transmembrane transporter activity"/>
    <property type="evidence" value="ECO:0007669"/>
    <property type="project" value="TreeGrafter"/>
</dbReference>
<dbReference type="Pfam" id="PF00593">
    <property type="entry name" value="TonB_dep_Rec_b-barrel"/>
    <property type="match status" value="1"/>
</dbReference>
<name>A0AAQ1P7W7_9PSED</name>
<evidence type="ECO:0000256" key="6">
    <source>
        <dbReference type="ARBA" id="ARBA00023136"/>
    </source>
</evidence>
<dbReference type="SUPFAM" id="SSF56935">
    <property type="entry name" value="Porins"/>
    <property type="match status" value="1"/>
</dbReference>
<comment type="caution">
    <text evidence="9">The sequence shown here is derived from an EMBL/GenBank/DDBJ whole genome shotgun (WGS) entry which is preliminary data.</text>
</comment>
<dbReference type="PANTHER" id="PTHR32552:SF83">
    <property type="entry name" value="BLR3904 PROTEIN"/>
    <property type="match status" value="1"/>
</dbReference>
<comment type="subcellular location">
    <subcellularLocation>
        <location evidence="1">Cell outer membrane</location>
        <topology evidence="1">Multi-pass membrane protein</topology>
    </subcellularLocation>
</comment>